<evidence type="ECO:0000259" key="1">
    <source>
        <dbReference type="Pfam" id="PF02371"/>
    </source>
</evidence>
<evidence type="ECO:0000313" key="2">
    <source>
        <dbReference type="EMBL" id="MBN0049206.1"/>
    </source>
</evidence>
<gene>
    <name evidence="2" type="ORF">JS756_35110</name>
</gene>
<dbReference type="RefSeq" id="WP_205387323.1">
    <property type="nucleotide sequence ID" value="NZ_JAFFZS010000068.1"/>
</dbReference>
<name>A0ABS2W1W9_STRAS</name>
<dbReference type="InterPro" id="IPR003346">
    <property type="entry name" value="Transposase_20"/>
</dbReference>
<reference evidence="2 3" key="1">
    <citation type="submission" date="2021-02" db="EMBL/GenBank/DDBJ databases">
        <title>Whole genome sequencing of Streptomyces actuosus VRA1.</title>
        <authorList>
            <person name="Sen G."/>
            <person name="Sen A."/>
        </authorList>
    </citation>
    <scope>NUCLEOTIDE SEQUENCE [LARGE SCALE GENOMIC DNA]</scope>
    <source>
        <strain evidence="2 3">VRA1</strain>
    </source>
</reference>
<keyword evidence="3" id="KW-1185">Reference proteome</keyword>
<accession>A0ABS2W1W9</accession>
<proteinExistence type="predicted"/>
<comment type="caution">
    <text evidence="2">The sequence shown here is derived from an EMBL/GenBank/DDBJ whole genome shotgun (WGS) entry which is preliminary data.</text>
</comment>
<dbReference type="EMBL" id="JAFFZS010000068">
    <property type="protein sequence ID" value="MBN0049206.1"/>
    <property type="molecule type" value="Genomic_DNA"/>
</dbReference>
<organism evidence="2 3">
    <name type="scientific">Streptomyces actuosus</name>
    <dbReference type="NCBI Taxonomy" id="1885"/>
    <lineage>
        <taxon>Bacteria</taxon>
        <taxon>Bacillati</taxon>
        <taxon>Actinomycetota</taxon>
        <taxon>Actinomycetes</taxon>
        <taxon>Kitasatosporales</taxon>
        <taxon>Streptomycetaceae</taxon>
        <taxon>Streptomyces</taxon>
    </lineage>
</organism>
<protein>
    <submittedName>
        <fullName evidence="2">Transposase</fullName>
    </submittedName>
</protein>
<feature type="domain" description="Transposase IS116/IS110/IS902 C-terminal" evidence="1">
    <location>
        <begin position="20"/>
        <end position="59"/>
    </location>
</feature>
<sequence>MKRLGERIEEAMAPFRSVLHLLDTIPGIKQATAEVTIAETGGDMSRFSSAEHLASWAGV</sequence>
<dbReference type="Pfam" id="PF02371">
    <property type="entry name" value="Transposase_20"/>
    <property type="match status" value="1"/>
</dbReference>
<dbReference type="Proteomes" id="UP000788262">
    <property type="component" value="Unassembled WGS sequence"/>
</dbReference>
<evidence type="ECO:0000313" key="3">
    <source>
        <dbReference type="Proteomes" id="UP000788262"/>
    </source>
</evidence>